<dbReference type="Gene3D" id="1.20.1250.20">
    <property type="entry name" value="MFS general substrate transporter like domains"/>
    <property type="match status" value="1"/>
</dbReference>
<feature type="transmembrane region" description="Helical" evidence="8">
    <location>
        <begin position="107"/>
        <end position="131"/>
    </location>
</feature>
<evidence type="ECO:0000256" key="2">
    <source>
        <dbReference type="ARBA" id="ARBA00008537"/>
    </source>
</evidence>
<keyword evidence="6 8" id="KW-1133">Transmembrane helix</keyword>
<feature type="transmembrane region" description="Helical" evidence="8">
    <location>
        <begin position="398"/>
        <end position="420"/>
    </location>
</feature>
<keyword evidence="5 8" id="KW-0812">Transmembrane</keyword>
<proteinExistence type="inferred from homology"/>
<keyword evidence="3" id="KW-0813">Transport</keyword>
<dbReference type="InterPro" id="IPR004638">
    <property type="entry name" value="EmrB-like"/>
</dbReference>
<dbReference type="EMBL" id="CP029185">
    <property type="protein sequence ID" value="AWH88011.1"/>
    <property type="molecule type" value="Genomic_DNA"/>
</dbReference>
<dbReference type="InterPro" id="IPR020846">
    <property type="entry name" value="MFS_dom"/>
</dbReference>
<feature type="transmembrane region" description="Helical" evidence="8">
    <location>
        <begin position="299"/>
        <end position="319"/>
    </location>
</feature>
<evidence type="ECO:0000259" key="9">
    <source>
        <dbReference type="PROSITE" id="PS50850"/>
    </source>
</evidence>
<accession>A0A2Y9TWQ8</accession>
<dbReference type="SUPFAM" id="SSF103473">
    <property type="entry name" value="MFS general substrate transporter"/>
    <property type="match status" value="1"/>
</dbReference>
<dbReference type="InterPro" id="IPR011701">
    <property type="entry name" value="MFS"/>
</dbReference>
<evidence type="ECO:0000313" key="11">
    <source>
        <dbReference type="Proteomes" id="UP000244908"/>
    </source>
</evidence>
<evidence type="ECO:0000256" key="7">
    <source>
        <dbReference type="ARBA" id="ARBA00023136"/>
    </source>
</evidence>
<keyword evidence="11" id="KW-1185">Reference proteome</keyword>
<protein>
    <submittedName>
        <fullName evidence="10">MFS transporter</fullName>
    </submittedName>
</protein>
<dbReference type="KEGG" id="lpv:HYN51_05220"/>
<dbReference type="PANTHER" id="PTHR42718">
    <property type="entry name" value="MAJOR FACILITATOR SUPERFAMILY MULTIDRUG TRANSPORTER MFSC"/>
    <property type="match status" value="1"/>
</dbReference>
<comment type="similarity">
    <text evidence="2">Belongs to the major facilitator superfamily. EmrB family.</text>
</comment>
<gene>
    <name evidence="10" type="ORF">HYN51_05220</name>
</gene>
<evidence type="ECO:0000256" key="3">
    <source>
        <dbReference type="ARBA" id="ARBA00022448"/>
    </source>
</evidence>
<dbReference type="Gene3D" id="1.20.1720.10">
    <property type="entry name" value="Multidrug resistance protein D"/>
    <property type="match status" value="1"/>
</dbReference>
<evidence type="ECO:0000313" key="10">
    <source>
        <dbReference type="EMBL" id="AWH88011.1"/>
    </source>
</evidence>
<feature type="transmembrane region" description="Helical" evidence="8">
    <location>
        <begin position="432"/>
        <end position="454"/>
    </location>
</feature>
<dbReference type="GO" id="GO:0022857">
    <property type="term" value="F:transmembrane transporter activity"/>
    <property type="evidence" value="ECO:0007669"/>
    <property type="project" value="InterPro"/>
</dbReference>
<dbReference type="CDD" id="cd17503">
    <property type="entry name" value="MFS_LmrB_MDR_like"/>
    <property type="match status" value="1"/>
</dbReference>
<keyword evidence="4" id="KW-1003">Cell membrane</keyword>
<dbReference type="Proteomes" id="UP000244908">
    <property type="component" value="Chromosome"/>
</dbReference>
<dbReference type="NCBIfam" id="TIGR00711">
    <property type="entry name" value="efflux_EmrB"/>
    <property type="match status" value="1"/>
</dbReference>
<evidence type="ECO:0000256" key="1">
    <source>
        <dbReference type="ARBA" id="ARBA00004651"/>
    </source>
</evidence>
<name>A0A2Y9TWQ8_9GAMM</name>
<dbReference type="Pfam" id="PF07690">
    <property type="entry name" value="MFS_1"/>
    <property type="match status" value="1"/>
</dbReference>
<dbReference type="GO" id="GO:0005886">
    <property type="term" value="C:plasma membrane"/>
    <property type="evidence" value="ECO:0007669"/>
    <property type="project" value="UniProtKB-SubCell"/>
</dbReference>
<dbReference type="AlphaFoldDB" id="A0A2Y9TWQ8"/>
<feature type="transmembrane region" description="Helical" evidence="8">
    <location>
        <begin position="165"/>
        <end position="186"/>
    </location>
</feature>
<dbReference type="InterPro" id="IPR036259">
    <property type="entry name" value="MFS_trans_sf"/>
</dbReference>
<feature type="transmembrane region" description="Helical" evidence="8">
    <location>
        <begin position="192"/>
        <end position="214"/>
    </location>
</feature>
<dbReference type="PROSITE" id="PS50850">
    <property type="entry name" value="MFS"/>
    <property type="match status" value="1"/>
</dbReference>
<feature type="transmembrane region" description="Helical" evidence="8">
    <location>
        <begin position="234"/>
        <end position="253"/>
    </location>
</feature>
<keyword evidence="7 8" id="KW-0472">Membrane</keyword>
<evidence type="ECO:0000256" key="4">
    <source>
        <dbReference type="ARBA" id="ARBA00022475"/>
    </source>
</evidence>
<evidence type="ECO:0000256" key="5">
    <source>
        <dbReference type="ARBA" id="ARBA00022692"/>
    </source>
</evidence>
<organism evidence="10 11">
    <name type="scientific">Limnobaculum parvum</name>
    <dbReference type="NCBI Taxonomy" id="2172103"/>
    <lineage>
        <taxon>Bacteria</taxon>
        <taxon>Pseudomonadati</taxon>
        <taxon>Pseudomonadota</taxon>
        <taxon>Gammaproteobacteria</taxon>
        <taxon>Enterobacterales</taxon>
        <taxon>Budviciaceae</taxon>
        <taxon>Limnobaculum</taxon>
    </lineage>
</organism>
<feature type="transmembrane region" description="Helical" evidence="8">
    <location>
        <begin position="498"/>
        <end position="516"/>
    </location>
</feature>
<feature type="domain" description="Major facilitator superfamily (MFS) profile" evidence="9">
    <location>
        <begin position="40"/>
        <end position="521"/>
    </location>
</feature>
<feature type="transmembrane region" description="Helical" evidence="8">
    <location>
        <begin position="265"/>
        <end position="287"/>
    </location>
</feature>
<evidence type="ECO:0000256" key="8">
    <source>
        <dbReference type="SAM" id="Phobius"/>
    </source>
</evidence>
<evidence type="ECO:0000256" key="6">
    <source>
        <dbReference type="ARBA" id="ARBA00022989"/>
    </source>
</evidence>
<feature type="transmembrane region" description="Helical" evidence="8">
    <location>
        <begin position="369"/>
        <end position="386"/>
    </location>
</feature>
<feature type="transmembrane region" description="Helical" evidence="8">
    <location>
        <begin position="331"/>
        <end position="357"/>
    </location>
</feature>
<sequence>MTPSILCLPVCQSCQMSISNNSGAAYLPRSAAGIRSPWLMTIIASIATFMELLDSTIANVSLYHISASLSVSYSESLWVLTSYIVANALVLPMSGWLASTIGRKRYYMLSITGFTIGSLLCSLATSIEFLIIARVLQGLSGGGLAPVEQSMITDSFPIEKRPHAFALYGVAILVAPAIGPFVGGWLTENLSWHWIFLINVPIGIVSLILSYYFIVEPSLLKQEREQRKQQKSHIDYIGILLVIIGFGTLQLFFDRFEINDGFSSNFIWIMAITAAISLSALVMWEWFHPQPIMDIRLLRYRNFSISSLIIFLIGFLSYSTTQVLPQMTQELFNYTATIAGIMLGIGGILVVVPMMIVGSIAGKVAHPQWLVAMGLLGTAISTWHMSQMTLNVDFSTFVWARILQVIWFPVMLIPVSLMAYEGLPANKSNEAAAFAALMRNIGGSVGLTLMANMLHSRTNLHYSRISDRVTESVDLSVSLENIKEIAYAQARLLSYLDIFYLMAAICVVFIPLAFLFKTPQKRAEEGSCEVGYGHHV</sequence>
<reference evidence="10 11" key="1">
    <citation type="journal article" date="2019" name="Int. J. Syst. Evol. Microbiol.">
        <title>Limnobaculum parvum gen. nov., sp. nov., isolated from a freshwater lake.</title>
        <authorList>
            <person name="Baek C."/>
            <person name="Shin S.K."/>
            <person name="Yi H."/>
        </authorList>
    </citation>
    <scope>NUCLEOTIDE SEQUENCE [LARGE SCALE GENOMIC DNA]</scope>
    <source>
        <strain evidence="10 11">HYN0051</strain>
    </source>
</reference>
<feature type="transmembrane region" description="Helical" evidence="8">
    <location>
        <begin position="77"/>
        <end position="101"/>
    </location>
</feature>
<dbReference type="PANTHER" id="PTHR42718:SF9">
    <property type="entry name" value="MAJOR FACILITATOR SUPERFAMILY MULTIDRUG TRANSPORTER MFSC"/>
    <property type="match status" value="1"/>
</dbReference>
<comment type="subcellular location">
    <subcellularLocation>
        <location evidence="1">Cell membrane</location>
        <topology evidence="1">Multi-pass membrane protein</topology>
    </subcellularLocation>
</comment>